<reference evidence="2" key="1">
    <citation type="journal article" date="2010" name="Science">
        <title>Plasticity of animal genome architecture unmasked by rapid evolution of a pelagic tunicate.</title>
        <authorList>
            <person name="Denoeud F."/>
            <person name="Henriet S."/>
            <person name="Mungpakdee S."/>
            <person name="Aury J.M."/>
            <person name="Da Silva C."/>
            <person name="Brinkmann H."/>
            <person name="Mikhaleva J."/>
            <person name="Olsen L.C."/>
            <person name="Jubin C."/>
            <person name="Canestro C."/>
            <person name="Bouquet J.M."/>
            <person name="Danks G."/>
            <person name="Poulain J."/>
            <person name="Campsteijn C."/>
            <person name="Adamski M."/>
            <person name="Cross I."/>
            <person name="Yadetie F."/>
            <person name="Muffato M."/>
            <person name="Louis A."/>
            <person name="Butcher S."/>
            <person name="Tsagkogeorga G."/>
            <person name="Konrad A."/>
            <person name="Singh S."/>
            <person name="Jensen M.F."/>
            <person name="Cong E.H."/>
            <person name="Eikeseth-Otteraa H."/>
            <person name="Noel B."/>
            <person name="Anthouard V."/>
            <person name="Porcel B.M."/>
            <person name="Kachouri-Lafond R."/>
            <person name="Nishino A."/>
            <person name="Ugolini M."/>
            <person name="Chourrout P."/>
            <person name="Nishida H."/>
            <person name="Aasland R."/>
            <person name="Huzurbazar S."/>
            <person name="Westhof E."/>
            <person name="Delsuc F."/>
            <person name="Lehrach H."/>
            <person name="Reinhardt R."/>
            <person name="Weissenbach J."/>
            <person name="Roy S.W."/>
            <person name="Artiguenave F."/>
            <person name="Postlethwait J.H."/>
            <person name="Manak J.R."/>
            <person name="Thompson E.M."/>
            <person name="Jaillon O."/>
            <person name="Du Pasquier L."/>
            <person name="Boudinot P."/>
            <person name="Liberles D.A."/>
            <person name="Volff J.N."/>
            <person name="Philippe H."/>
            <person name="Lenhard B."/>
            <person name="Roest Crollius H."/>
            <person name="Wincker P."/>
            <person name="Chourrout D."/>
        </authorList>
    </citation>
    <scope>NUCLEOTIDE SEQUENCE [LARGE SCALE GENOMIC DNA]</scope>
</reference>
<gene>
    <name evidence="2" type="ORF">GSOID_T00013594001</name>
</gene>
<keyword evidence="3" id="KW-1185">Reference proteome</keyword>
<dbReference type="AlphaFoldDB" id="E4WYQ5"/>
<dbReference type="Proteomes" id="UP000001307">
    <property type="component" value="Unassembled WGS sequence"/>
</dbReference>
<feature type="region of interest" description="Disordered" evidence="1">
    <location>
        <begin position="1"/>
        <end position="26"/>
    </location>
</feature>
<feature type="compositionally biased region" description="Basic and acidic residues" evidence="1">
    <location>
        <begin position="1"/>
        <end position="16"/>
    </location>
</feature>
<evidence type="ECO:0000313" key="2">
    <source>
        <dbReference type="EMBL" id="CBY22820.1"/>
    </source>
</evidence>
<name>E4WYQ5_OIKDI</name>
<proteinExistence type="predicted"/>
<protein>
    <submittedName>
        <fullName evidence="2">Uncharacterized protein</fullName>
    </submittedName>
</protein>
<dbReference type="OrthoDB" id="10415291at2759"/>
<dbReference type="EMBL" id="FN653019">
    <property type="protein sequence ID" value="CBY22820.1"/>
    <property type="molecule type" value="Genomic_DNA"/>
</dbReference>
<evidence type="ECO:0000256" key="1">
    <source>
        <dbReference type="SAM" id="MobiDB-lite"/>
    </source>
</evidence>
<accession>E4WYQ5</accession>
<dbReference type="InParanoid" id="E4WYQ5"/>
<evidence type="ECO:0000313" key="3">
    <source>
        <dbReference type="Proteomes" id="UP000001307"/>
    </source>
</evidence>
<organism evidence="2">
    <name type="scientific">Oikopleura dioica</name>
    <name type="common">Tunicate</name>
    <dbReference type="NCBI Taxonomy" id="34765"/>
    <lineage>
        <taxon>Eukaryota</taxon>
        <taxon>Metazoa</taxon>
        <taxon>Chordata</taxon>
        <taxon>Tunicata</taxon>
        <taxon>Appendicularia</taxon>
        <taxon>Copelata</taxon>
        <taxon>Oikopleuridae</taxon>
        <taxon>Oikopleura</taxon>
    </lineage>
</organism>
<sequence length="153" mass="17924">MSEAQERSEKKGRTESETDFSESSQELREGNCCGQNEYKRNYEADRLRIFMFCYICHKSMDNFYALSDDDKRCCPHIDWEMYGMKQTVVEEEELEDPEANDIYIIETETDTVTTVKKTTYSTPETVNDPLLQIPVVPSNPFLDKMLDDMGVYY</sequence>